<dbReference type="SUPFAM" id="SSF53474">
    <property type="entry name" value="alpha/beta-Hydrolases"/>
    <property type="match status" value="1"/>
</dbReference>
<dbReference type="eggNOG" id="COG0596">
    <property type="taxonomic scope" value="Bacteria"/>
</dbReference>
<organism evidence="1 2">
    <name type="scientific">Nocardia asteroides NBRC 15531</name>
    <dbReference type="NCBI Taxonomy" id="1110697"/>
    <lineage>
        <taxon>Bacteria</taxon>
        <taxon>Bacillati</taxon>
        <taxon>Actinomycetota</taxon>
        <taxon>Actinomycetes</taxon>
        <taxon>Mycobacteriales</taxon>
        <taxon>Nocardiaceae</taxon>
        <taxon>Nocardia</taxon>
    </lineage>
</organism>
<dbReference type="STRING" id="1824.SAMN05444423_102653"/>
<gene>
    <name evidence="1" type="ORF">NCAST_32_04530</name>
</gene>
<dbReference type="InterPro" id="IPR029058">
    <property type="entry name" value="AB_hydrolase_fold"/>
</dbReference>
<dbReference type="GeneID" id="91520027"/>
<evidence type="ECO:0000313" key="1">
    <source>
        <dbReference type="EMBL" id="GAD85966.1"/>
    </source>
</evidence>
<keyword evidence="2" id="KW-1185">Reference proteome</keyword>
<reference evidence="1 2" key="1">
    <citation type="journal article" date="2014" name="BMC Genomics">
        <title>Genome based analysis of type-I polyketide synthase and nonribosomal peptide synthetase gene clusters in seven strains of five representative Nocardia species.</title>
        <authorList>
            <person name="Komaki H."/>
            <person name="Ichikawa N."/>
            <person name="Hosoyama A."/>
            <person name="Takahashi-Nakaguchi A."/>
            <person name="Matsuzawa T."/>
            <person name="Suzuki K."/>
            <person name="Fujita N."/>
            <person name="Gonoi T."/>
        </authorList>
    </citation>
    <scope>NUCLEOTIDE SEQUENCE [LARGE SCALE GENOMIC DNA]</scope>
    <source>
        <strain evidence="1 2">NBRC 15531</strain>
    </source>
</reference>
<dbReference type="Proteomes" id="UP000017048">
    <property type="component" value="Unassembled WGS sequence"/>
</dbReference>
<protein>
    <recommendedName>
        <fullName evidence="3">Haloalkane dehalogenase</fullName>
    </recommendedName>
</protein>
<name>U5EHU9_NOCAS</name>
<sequence>MSDTTESARPAWVDDRLFPFDSRFIEIDGNTVHYLDEGHGPTLLFLHGNPTWSFLWREVVTAFVDALDLERTTLVGQDWGGLILGGPAARFLVRRLNLLVTAFIPTGRVRRT</sequence>
<comment type="caution">
    <text evidence="1">The sequence shown here is derived from an EMBL/GenBank/DDBJ whole genome shotgun (WGS) entry which is preliminary data.</text>
</comment>
<dbReference type="Gene3D" id="3.40.50.1820">
    <property type="entry name" value="alpha/beta hydrolase"/>
    <property type="match status" value="1"/>
</dbReference>
<dbReference type="RefSeq" id="WP_019047259.1">
    <property type="nucleotide sequence ID" value="NZ_BAFO02000032.1"/>
</dbReference>
<evidence type="ECO:0000313" key="2">
    <source>
        <dbReference type="Proteomes" id="UP000017048"/>
    </source>
</evidence>
<proteinExistence type="predicted"/>
<evidence type="ECO:0008006" key="3">
    <source>
        <dbReference type="Google" id="ProtNLM"/>
    </source>
</evidence>
<accession>U5EHU9</accession>
<dbReference type="AlphaFoldDB" id="U5EHU9"/>
<dbReference type="EMBL" id="BAFO02000032">
    <property type="protein sequence ID" value="GAD85966.1"/>
    <property type="molecule type" value="Genomic_DNA"/>
</dbReference>